<organism evidence="1">
    <name type="scientific">bioreactor metagenome</name>
    <dbReference type="NCBI Taxonomy" id="1076179"/>
    <lineage>
        <taxon>unclassified sequences</taxon>
        <taxon>metagenomes</taxon>
        <taxon>ecological metagenomes</taxon>
    </lineage>
</organism>
<dbReference type="EMBL" id="VSSQ01080070">
    <property type="protein sequence ID" value="MPN29394.1"/>
    <property type="molecule type" value="Genomic_DNA"/>
</dbReference>
<evidence type="ECO:0000313" key="1">
    <source>
        <dbReference type="EMBL" id="MPN29394.1"/>
    </source>
</evidence>
<proteinExistence type="predicted"/>
<comment type="caution">
    <text evidence="1">The sequence shown here is derived from an EMBL/GenBank/DDBJ whole genome shotgun (WGS) entry which is preliminary data.</text>
</comment>
<dbReference type="AlphaFoldDB" id="A0A645GZB7"/>
<accession>A0A645GZB7</accession>
<protein>
    <submittedName>
        <fullName evidence="1">Uncharacterized protein</fullName>
    </submittedName>
</protein>
<name>A0A645GZB7_9ZZZZ</name>
<reference evidence="1" key="1">
    <citation type="submission" date="2019-08" db="EMBL/GenBank/DDBJ databases">
        <authorList>
            <person name="Kucharzyk K."/>
            <person name="Murdoch R.W."/>
            <person name="Higgins S."/>
            <person name="Loffler F."/>
        </authorList>
    </citation>
    <scope>NUCLEOTIDE SEQUENCE</scope>
</reference>
<gene>
    <name evidence="1" type="ORF">SDC9_176847</name>
</gene>
<sequence>MKINDDFERTKQEFIIFKTKFKTFMQSQLEVFETMEKDYIRSYNIGNYVDKSKNDSLNLEELGNNISIELSNDESFMKKDLEETKVLDPEELNQIKSFFAER</sequence>